<dbReference type="OrthoDB" id="9806395at2"/>
<protein>
    <submittedName>
        <fullName evidence="2">VWA domain-containing protein</fullName>
    </submittedName>
</protein>
<dbReference type="PROSITE" id="PS50234">
    <property type="entry name" value="VWFA"/>
    <property type="match status" value="1"/>
</dbReference>
<dbReference type="Gene3D" id="3.40.50.410">
    <property type="entry name" value="von Willebrand factor, type A domain"/>
    <property type="match status" value="1"/>
</dbReference>
<sequence length="213" mass="22766">MRRLPVYLLIDTSGSMAGEPIEAVKNGVQVMISSLRQNPQAIETAFLSVITFDTTAKQIIPLTDLVSFQMPDIKASGVTALGDALKLLSTCLDNEVKKTSAESKGDWKPLVFIMTDGIPTDDNWQDGLNEFKKRKVGNTIACAAGHSADPKILKQITENVVSLDTVDSAGVSKFFAWVTASIGVASMKVEDSGKEVGGINELPAPPSELNIVT</sequence>
<dbReference type="AlphaFoldDB" id="A0A3E1NWH9"/>
<dbReference type="CDD" id="cd01464">
    <property type="entry name" value="vWA_subfamily"/>
    <property type="match status" value="1"/>
</dbReference>
<dbReference type="Pfam" id="PF00092">
    <property type="entry name" value="VWA"/>
    <property type="match status" value="1"/>
</dbReference>
<comment type="caution">
    <text evidence="2">The sequence shown here is derived from an EMBL/GenBank/DDBJ whole genome shotgun (WGS) entry which is preliminary data.</text>
</comment>
<evidence type="ECO:0000313" key="3">
    <source>
        <dbReference type="Proteomes" id="UP000261174"/>
    </source>
</evidence>
<organism evidence="2 3">
    <name type="scientific">Chitinophaga silvisoli</name>
    <dbReference type="NCBI Taxonomy" id="2291814"/>
    <lineage>
        <taxon>Bacteria</taxon>
        <taxon>Pseudomonadati</taxon>
        <taxon>Bacteroidota</taxon>
        <taxon>Chitinophagia</taxon>
        <taxon>Chitinophagales</taxon>
        <taxon>Chitinophagaceae</taxon>
        <taxon>Chitinophaga</taxon>
    </lineage>
</organism>
<dbReference type="InterPro" id="IPR036465">
    <property type="entry name" value="vWFA_dom_sf"/>
</dbReference>
<dbReference type="Proteomes" id="UP000261174">
    <property type="component" value="Unassembled WGS sequence"/>
</dbReference>
<dbReference type="PIRSF" id="PIRSF020634">
    <property type="entry name" value="TerY_vWA"/>
    <property type="match status" value="1"/>
</dbReference>
<accession>A0A3E1NWH9</accession>
<evidence type="ECO:0000313" key="2">
    <source>
        <dbReference type="EMBL" id="RFM32128.1"/>
    </source>
</evidence>
<dbReference type="SUPFAM" id="SSF53300">
    <property type="entry name" value="vWA-like"/>
    <property type="match status" value="1"/>
</dbReference>
<dbReference type="InterPro" id="IPR002035">
    <property type="entry name" value="VWF_A"/>
</dbReference>
<dbReference type="InterPro" id="IPR011392">
    <property type="entry name" value="Tellurite-R_TerY"/>
</dbReference>
<feature type="domain" description="VWFA" evidence="1">
    <location>
        <begin position="5"/>
        <end position="157"/>
    </location>
</feature>
<dbReference type="RefSeq" id="WP_116856214.1">
    <property type="nucleotide sequence ID" value="NZ_QTJV01000010.1"/>
</dbReference>
<dbReference type="EMBL" id="QTJV01000010">
    <property type="protein sequence ID" value="RFM32128.1"/>
    <property type="molecule type" value="Genomic_DNA"/>
</dbReference>
<dbReference type="SMART" id="SM00327">
    <property type="entry name" value="VWA"/>
    <property type="match status" value="1"/>
</dbReference>
<reference evidence="2 3" key="1">
    <citation type="submission" date="2018-08" db="EMBL/GenBank/DDBJ databases">
        <title>Chitinophaga sp. K20C18050901, a novel bacterium isolated from forest soil.</title>
        <authorList>
            <person name="Wang C."/>
        </authorList>
    </citation>
    <scope>NUCLEOTIDE SEQUENCE [LARGE SCALE GENOMIC DNA]</scope>
    <source>
        <strain evidence="2 3">K20C18050901</strain>
    </source>
</reference>
<name>A0A3E1NWH9_9BACT</name>
<proteinExistence type="predicted"/>
<evidence type="ECO:0000259" key="1">
    <source>
        <dbReference type="PROSITE" id="PS50234"/>
    </source>
</evidence>
<keyword evidence="3" id="KW-1185">Reference proteome</keyword>
<gene>
    <name evidence="2" type="ORF">DXN04_25420</name>
</gene>